<proteinExistence type="predicted"/>
<name>A0A6L2LGN9_TANCI</name>
<accession>A0A6L2LGN9</accession>
<feature type="region of interest" description="Disordered" evidence="1">
    <location>
        <begin position="747"/>
        <end position="767"/>
    </location>
</feature>
<protein>
    <recommendedName>
        <fullName evidence="3">Xylulose kinase-1</fullName>
    </recommendedName>
</protein>
<organism evidence="2">
    <name type="scientific">Tanacetum cinerariifolium</name>
    <name type="common">Dalmatian daisy</name>
    <name type="synonym">Chrysanthemum cinerariifolium</name>
    <dbReference type="NCBI Taxonomy" id="118510"/>
    <lineage>
        <taxon>Eukaryota</taxon>
        <taxon>Viridiplantae</taxon>
        <taxon>Streptophyta</taxon>
        <taxon>Embryophyta</taxon>
        <taxon>Tracheophyta</taxon>
        <taxon>Spermatophyta</taxon>
        <taxon>Magnoliopsida</taxon>
        <taxon>eudicotyledons</taxon>
        <taxon>Gunneridae</taxon>
        <taxon>Pentapetalae</taxon>
        <taxon>asterids</taxon>
        <taxon>campanulids</taxon>
        <taxon>Asterales</taxon>
        <taxon>Asteraceae</taxon>
        <taxon>Asteroideae</taxon>
        <taxon>Anthemideae</taxon>
        <taxon>Anthemidinae</taxon>
        <taxon>Tanacetum</taxon>
    </lineage>
</organism>
<evidence type="ECO:0008006" key="3">
    <source>
        <dbReference type="Google" id="ProtNLM"/>
    </source>
</evidence>
<sequence length="767" mass="85498">MTHPHSNRNVVPTVVLTRSRLVSLNAARPVPTAVTQSTLKSTWPVKHVVNKAHLPGNLQQALKDRGVIDSGCLRHMTRNISFLLEFKEIDGGYVAFRGIPKAVTAASTRPKAKGLVIQKEEQEPTPLVSSQQPSHIKIQDKGKGIVVEPEPVEKLSKKDSRVSGGRGAAASANRVFGPRINHGAIRNSGGRDTSSQTLVESKALVMPTEAVSSTKTNSPLSYKVILVFNKNDVASIRRAPYEVRKRLLNLILAAFHQSPEFVVILKVKAWLESEKDIQLGDWKAANIEILHVFNYSLPNWFFITELVKESSKKAEAEITQEVNAARHFITAVSYELMLFGLMKVAVVNLMLLDASDGFDQIVDFLNVHTIKYALVVNPTIYVLCIKKFWATAIVKKVNDDVQLRTLINGKKVVVLESIIRRDVYLDDADRVECLPNAEIFEKLARMGYEKPHPKLTLYKAFFFAQWKFLIHTLVYMVRNVDSPSKFLMYPRFLQVVLDHQVDDMTTHNTRYTSLTLTQKVFANMKRVGKGVEIPIAPTPPSTTSAPSPTDLQDPIPTPHATLPQDQPPIPHDSSPQDQPTTPHESSMPLLTTLMETSEEKTKEARKEKMSKTLGLKRLRMVGVAQRVESSTDTVLVAQEDASKRGGKIAAIDAGEDITLVDVETDEEEVAMDAEFQERLNQKDVNAASKGVSAVSAPELVSAAESMLFDDEYVTMTMAQTMIKLKAEKAKILDEQIAQKLHDEEVQKAAARDKQERADMERALELQR</sequence>
<reference evidence="2" key="1">
    <citation type="journal article" date="2019" name="Sci. Rep.">
        <title>Draft genome of Tanacetum cinerariifolium, the natural source of mosquito coil.</title>
        <authorList>
            <person name="Yamashiro T."/>
            <person name="Shiraishi A."/>
            <person name="Satake H."/>
            <person name="Nakayama K."/>
        </authorList>
    </citation>
    <scope>NUCLEOTIDE SEQUENCE</scope>
</reference>
<evidence type="ECO:0000313" key="2">
    <source>
        <dbReference type="EMBL" id="GEU60976.1"/>
    </source>
</evidence>
<dbReference type="EMBL" id="BKCJ010004426">
    <property type="protein sequence ID" value="GEU60976.1"/>
    <property type="molecule type" value="Genomic_DNA"/>
</dbReference>
<dbReference type="AlphaFoldDB" id="A0A6L2LGN9"/>
<gene>
    <name evidence="2" type="ORF">Tci_032954</name>
</gene>
<feature type="compositionally biased region" description="Polar residues" evidence="1">
    <location>
        <begin position="573"/>
        <end position="584"/>
    </location>
</feature>
<feature type="region of interest" description="Disordered" evidence="1">
    <location>
        <begin position="532"/>
        <end position="589"/>
    </location>
</feature>
<evidence type="ECO:0000256" key="1">
    <source>
        <dbReference type="SAM" id="MobiDB-lite"/>
    </source>
</evidence>
<comment type="caution">
    <text evidence="2">The sequence shown here is derived from an EMBL/GenBank/DDBJ whole genome shotgun (WGS) entry which is preliminary data.</text>
</comment>